<evidence type="ECO:0000313" key="3">
    <source>
        <dbReference type="EMBL" id="KAJ9582892.1"/>
    </source>
</evidence>
<dbReference type="PANTHER" id="PTHR12787">
    <property type="entry name" value="RIBOSOMAL RNA-PROCESSING PROTEIN 8"/>
    <property type="match status" value="1"/>
</dbReference>
<dbReference type="GO" id="GO:0032259">
    <property type="term" value="P:methylation"/>
    <property type="evidence" value="ECO:0007669"/>
    <property type="project" value="UniProtKB-KW"/>
</dbReference>
<dbReference type="GO" id="GO:0000183">
    <property type="term" value="P:rDNA heterochromatin formation"/>
    <property type="evidence" value="ECO:0007669"/>
    <property type="project" value="TreeGrafter"/>
</dbReference>
<comment type="function">
    <text evidence="2">Probable methyltransferase required to silence rDNA.</text>
</comment>
<sequence length="71" mass="8627">GLMQIAEVESRFDNVENFIQNLHKFGFLNTWKDLTYNIFYFMDFKKERCIGKKMKSKLPEITLKPCLYKKR</sequence>
<dbReference type="InterPro" id="IPR029063">
    <property type="entry name" value="SAM-dependent_MTases_sf"/>
</dbReference>
<keyword evidence="2" id="KW-0808">Transferase</keyword>
<keyword evidence="2" id="KW-0539">Nucleus</keyword>
<dbReference type="Gene3D" id="3.40.50.150">
    <property type="entry name" value="Vaccinia Virus protein VP39"/>
    <property type="match status" value="1"/>
</dbReference>
<keyword evidence="2" id="KW-0489">Methyltransferase</keyword>
<dbReference type="Proteomes" id="UP001233999">
    <property type="component" value="Unassembled WGS sequence"/>
</dbReference>
<dbReference type="EC" id="2.1.1.-" evidence="2"/>
<dbReference type="PANTHER" id="PTHR12787:SF0">
    <property type="entry name" value="RIBOSOMAL RNA-PROCESSING PROTEIN 8"/>
    <property type="match status" value="1"/>
</dbReference>
<evidence type="ECO:0000256" key="2">
    <source>
        <dbReference type="RuleBase" id="RU365074"/>
    </source>
</evidence>
<dbReference type="GO" id="GO:0033553">
    <property type="term" value="C:rDNA heterochromatin"/>
    <property type="evidence" value="ECO:0007669"/>
    <property type="project" value="TreeGrafter"/>
</dbReference>
<evidence type="ECO:0000256" key="1">
    <source>
        <dbReference type="ARBA" id="ARBA00020203"/>
    </source>
</evidence>
<comment type="subcellular location">
    <subcellularLocation>
        <location evidence="2">Nucleus</location>
        <location evidence="2">Nucleolus</location>
    </subcellularLocation>
</comment>
<dbReference type="InterPro" id="IPR007823">
    <property type="entry name" value="RRP8"/>
</dbReference>
<proteinExistence type="inferred from homology"/>
<dbReference type="Pfam" id="PF05148">
    <property type="entry name" value="Methyltransf_8"/>
    <property type="match status" value="1"/>
</dbReference>
<dbReference type="GO" id="GO:0046015">
    <property type="term" value="P:regulation of transcription by glucose"/>
    <property type="evidence" value="ECO:0007669"/>
    <property type="project" value="TreeGrafter"/>
</dbReference>
<organism evidence="3 4">
    <name type="scientific">Diploptera punctata</name>
    <name type="common">Pacific beetle cockroach</name>
    <dbReference type="NCBI Taxonomy" id="6984"/>
    <lineage>
        <taxon>Eukaryota</taxon>
        <taxon>Metazoa</taxon>
        <taxon>Ecdysozoa</taxon>
        <taxon>Arthropoda</taxon>
        <taxon>Hexapoda</taxon>
        <taxon>Insecta</taxon>
        <taxon>Pterygota</taxon>
        <taxon>Neoptera</taxon>
        <taxon>Polyneoptera</taxon>
        <taxon>Dictyoptera</taxon>
        <taxon>Blattodea</taxon>
        <taxon>Blaberoidea</taxon>
        <taxon>Blaberidae</taxon>
        <taxon>Diplopterinae</taxon>
        <taxon>Diploptera</taxon>
    </lineage>
</organism>
<dbReference type="GO" id="GO:0042149">
    <property type="term" value="P:cellular response to glucose starvation"/>
    <property type="evidence" value="ECO:0007669"/>
    <property type="project" value="TreeGrafter"/>
</dbReference>
<protein>
    <recommendedName>
        <fullName evidence="1 2">Ribosomal RNA-processing protein 8</fullName>
        <ecNumber evidence="2">2.1.1.-</ecNumber>
    </recommendedName>
</protein>
<accession>A0AAD7ZM23</accession>
<keyword evidence="2" id="KW-0698">rRNA processing</keyword>
<reference evidence="3" key="2">
    <citation type="submission" date="2023-05" db="EMBL/GenBank/DDBJ databases">
        <authorList>
            <person name="Fouks B."/>
        </authorList>
    </citation>
    <scope>NUCLEOTIDE SEQUENCE</scope>
    <source>
        <strain evidence="3">Stay&amp;Tobe</strain>
        <tissue evidence="3">Testes</tissue>
    </source>
</reference>
<comment type="similarity">
    <text evidence="2">Belongs to the methyltransferase superfamily. RRP8 family.</text>
</comment>
<reference evidence="3" key="1">
    <citation type="journal article" date="2023" name="IScience">
        <title>Live-bearing cockroach genome reveals convergent evolutionary mechanisms linked to viviparity in insects and beyond.</title>
        <authorList>
            <person name="Fouks B."/>
            <person name="Harrison M.C."/>
            <person name="Mikhailova A.A."/>
            <person name="Marchal E."/>
            <person name="English S."/>
            <person name="Carruthers M."/>
            <person name="Jennings E.C."/>
            <person name="Chiamaka E.L."/>
            <person name="Frigard R.A."/>
            <person name="Pippel M."/>
            <person name="Attardo G.M."/>
            <person name="Benoit J.B."/>
            <person name="Bornberg-Bauer E."/>
            <person name="Tobe S.S."/>
        </authorList>
    </citation>
    <scope>NUCLEOTIDE SEQUENCE</scope>
    <source>
        <strain evidence="3">Stay&amp;Tobe</strain>
    </source>
</reference>
<feature type="non-terminal residue" evidence="3">
    <location>
        <position position="1"/>
    </location>
</feature>
<dbReference type="GO" id="GO:0005730">
    <property type="term" value="C:nucleolus"/>
    <property type="evidence" value="ECO:0007669"/>
    <property type="project" value="UniProtKB-SubCell"/>
</dbReference>
<dbReference type="AlphaFoldDB" id="A0AAD7ZM23"/>
<comment type="caution">
    <text evidence="3">The sequence shown here is derived from an EMBL/GenBank/DDBJ whole genome shotgun (WGS) entry which is preliminary data.</text>
</comment>
<dbReference type="EMBL" id="JASPKZ010007722">
    <property type="protein sequence ID" value="KAJ9582892.1"/>
    <property type="molecule type" value="Genomic_DNA"/>
</dbReference>
<dbReference type="GO" id="GO:0005677">
    <property type="term" value="C:chromatin silencing complex"/>
    <property type="evidence" value="ECO:0007669"/>
    <property type="project" value="TreeGrafter"/>
</dbReference>
<gene>
    <name evidence="3" type="ORF">L9F63_022760</name>
</gene>
<dbReference type="GO" id="GO:0006364">
    <property type="term" value="P:rRNA processing"/>
    <property type="evidence" value="ECO:0007669"/>
    <property type="project" value="UniProtKB-UniRule"/>
</dbReference>
<evidence type="ECO:0000313" key="4">
    <source>
        <dbReference type="Proteomes" id="UP001233999"/>
    </source>
</evidence>
<keyword evidence="2" id="KW-0949">S-adenosyl-L-methionine</keyword>
<keyword evidence="4" id="KW-1185">Reference proteome</keyword>
<dbReference type="GO" id="GO:0008168">
    <property type="term" value="F:methyltransferase activity"/>
    <property type="evidence" value="ECO:0007669"/>
    <property type="project" value="UniProtKB-KW"/>
</dbReference>
<name>A0AAD7ZM23_DIPPU</name>